<feature type="chain" id="PRO_5043461606" evidence="1">
    <location>
        <begin position="22"/>
        <end position="203"/>
    </location>
</feature>
<dbReference type="PANTHER" id="PTHR16220">
    <property type="entry name" value="WD REPEAT PROTEIN 8-RELATED"/>
    <property type="match status" value="1"/>
</dbReference>
<comment type="caution">
    <text evidence="2">The sequence shown here is derived from an EMBL/GenBank/DDBJ whole genome shotgun (WGS) entry which is preliminary data.</text>
</comment>
<gene>
    <name evidence="2" type="primary">WRAP73</name>
    <name evidence="2" type="ORF">CEXT_473141</name>
</gene>
<keyword evidence="3" id="KW-1185">Reference proteome</keyword>
<dbReference type="InterPro" id="IPR052778">
    <property type="entry name" value="Centrosome-WD_assoc"/>
</dbReference>
<name>A0AAV4RU57_CAEEX</name>
<accession>A0AAV4RU57</accession>
<evidence type="ECO:0000256" key="1">
    <source>
        <dbReference type="SAM" id="SignalP"/>
    </source>
</evidence>
<dbReference type="GO" id="GO:0005815">
    <property type="term" value="C:microtubule organizing center"/>
    <property type="evidence" value="ECO:0007669"/>
    <property type="project" value="TreeGrafter"/>
</dbReference>
<dbReference type="SUPFAM" id="SSF82171">
    <property type="entry name" value="DPP6 N-terminal domain-like"/>
    <property type="match status" value="1"/>
</dbReference>
<dbReference type="GO" id="GO:1990811">
    <property type="term" value="C:MWP complex"/>
    <property type="evidence" value="ECO:0007669"/>
    <property type="project" value="TreeGrafter"/>
</dbReference>
<evidence type="ECO:0000313" key="2">
    <source>
        <dbReference type="EMBL" id="GIY25129.1"/>
    </source>
</evidence>
<evidence type="ECO:0000313" key="3">
    <source>
        <dbReference type="Proteomes" id="UP001054945"/>
    </source>
</evidence>
<dbReference type="PANTHER" id="PTHR16220:SF0">
    <property type="entry name" value="WD REPEAT-CONTAINING PROTEIN WRAP73"/>
    <property type="match status" value="1"/>
</dbReference>
<reference evidence="2 3" key="1">
    <citation type="submission" date="2021-06" db="EMBL/GenBank/DDBJ databases">
        <title>Caerostris extrusa draft genome.</title>
        <authorList>
            <person name="Kono N."/>
            <person name="Arakawa K."/>
        </authorList>
    </citation>
    <scope>NUCLEOTIDE SEQUENCE [LARGE SCALE GENOMIC DNA]</scope>
</reference>
<feature type="non-terminal residue" evidence="2">
    <location>
        <position position="203"/>
    </location>
</feature>
<dbReference type="EMBL" id="BPLR01008495">
    <property type="protein sequence ID" value="GIY25129.1"/>
    <property type="molecule type" value="Genomic_DNA"/>
</dbReference>
<proteinExistence type="predicted"/>
<dbReference type="Proteomes" id="UP001054945">
    <property type="component" value="Unassembled WGS sequence"/>
</dbReference>
<feature type="signal peptide" evidence="1">
    <location>
        <begin position="1"/>
        <end position="21"/>
    </location>
</feature>
<dbReference type="AlphaFoldDB" id="A0AAV4RU57"/>
<dbReference type="InterPro" id="IPR015943">
    <property type="entry name" value="WD40/YVTN_repeat-like_dom_sf"/>
</dbReference>
<sequence>MFLYLSACALQSQLLVWNVESKEVKNKFICDHIIDSLGWSPDSELIYCGMSRKNIIQIWSFNNPTWRCKISENPLSFVDVFWSPDSRHLLVVAEFHLKITVWSLVSTVAERRKCEDYISIYTCDTWEILKFFSVDTKDLSGIYFSPSDLVLGIVEAFTEELKVVFYLIDGKSCRKVYKTLPFGLTCFSWNCNGNLITLETILV</sequence>
<keyword evidence="1" id="KW-0732">Signal</keyword>
<protein>
    <submittedName>
        <fullName evidence="2">WD repeat-containing protein WRAP73</fullName>
    </submittedName>
</protein>
<dbReference type="Gene3D" id="2.130.10.10">
    <property type="entry name" value="YVTN repeat-like/Quinoprotein amine dehydrogenase"/>
    <property type="match status" value="1"/>
</dbReference>
<organism evidence="2 3">
    <name type="scientific">Caerostris extrusa</name>
    <name type="common">Bark spider</name>
    <name type="synonym">Caerostris bankana</name>
    <dbReference type="NCBI Taxonomy" id="172846"/>
    <lineage>
        <taxon>Eukaryota</taxon>
        <taxon>Metazoa</taxon>
        <taxon>Ecdysozoa</taxon>
        <taxon>Arthropoda</taxon>
        <taxon>Chelicerata</taxon>
        <taxon>Arachnida</taxon>
        <taxon>Araneae</taxon>
        <taxon>Araneomorphae</taxon>
        <taxon>Entelegynae</taxon>
        <taxon>Araneoidea</taxon>
        <taxon>Araneidae</taxon>
        <taxon>Caerostris</taxon>
    </lineage>
</organism>